<dbReference type="Proteomes" id="UP000249661">
    <property type="component" value="Unassembled WGS sequence"/>
</dbReference>
<protein>
    <submittedName>
        <fullName evidence="1">Uncharacterized protein</fullName>
    </submittedName>
</protein>
<name>A0ACD1GWG8_9EURO</name>
<proteinExistence type="predicted"/>
<keyword evidence="2" id="KW-1185">Reference proteome</keyword>
<reference evidence="1" key="1">
    <citation type="submission" date="2018-02" db="EMBL/GenBank/DDBJ databases">
        <title>The genomes of Aspergillus section Nigri reveals drivers in fungal speciation.</title>
        <authorList>
            <consortium name="DOE Joint Genome Institute"/>
            <person name="Vesth T.C."/>
            <person name="Nybo J."/>
            <person name="Theobald S."/>
            <person name="Brandl J."/>
            <person name="Frisvad J.C."/>
            <person name="Nielsen K.F."/>
            <person name="Lyhne E.K."/>
            <person name="Kogle M.E."/>
            <person name="Kuo A."/>
            <person name="Riley R."/>
            <person name="Clum A."/>
            <person name="Nolan M."/>
            <person name="Lipzen A."/>
            <person name="Salamov A."/>
            <person name="Henrissat B."/>
            <person name="Wiebenga A."/>
            <person name="De vries R.P."/>
            <person name="Grigoriev I.V."/>
            <person name="Mortensen U.H."/>
            <person name="Andersen M.R."/>
            <person name="Baker S.E."/>
        </authorList>
    </citation>
    <scope>NUCLEOTIDE SEQUENCE</scope>
    <source>
        <strain evidence="1">CBS 121060</strain>
    </source>
</reference>
<dbReference type="EMBL" id="KZ824991">
    <property type="protein sequence ID" value="RAH65662.1"/>
    <property type="molecule type" value="Genomic_DNA"/>
</dbReference>
<sequence>MIACCRWHVKIQGRMIRGESTALALSVLTRLCPFPLPSQFLLTERATSPSLLHLQLFFSVCFFPNYADQQVLIQVVRMEIRLHAT</sequence>
<organism evidence="1 2">
    <name type="scientific">Aspergillus aculeatinus CBS 121060</name>
    <dbReference type="NCBI Taxonomy" id="1448322"/>
    <lineage>
        <taxon>Eukaryota</taxon>
        <taxon>Fungi</taxon>
        <taxon>Dikarya</taxon>
        <taxon>Ascomycota</taxon>
        <taxon>Pezizomycotina</taxon>
        <taxon>Eurotiomycetes</taxon>
        <taxon>Eurotiomycetidae</taxon>
        <taxon>Eurotiales</taxon>
        <taxon>Aspergillaceae</taxon>
        <taxon>Aspergillus</taxon>
        <taxon>Aspergillus subgen. Circumdati</taxon>
    </lineage>
</organism>
<evidence type="ECO:0000313" key="2">
    <source>
        <dbReference type="Proteomes" id="UP000249661"/>
    </source>
</evidence>
<accession>A0ACD1GWG8</accession>
<evidence type="ECO:0000313" key="1">
    <source>
        <dbReference type="EMBL" id="RAH65662.1"/>
    </source>
</evidence>
<gene>
    <name evidence="1" type="ORF">BO66DRAFT_198061</name>
</gene>